<sequence length="146" mass="16932">MNIFEALRQSHELQRDLASQILKTSGESSERENLFDNYKTVLTAHATAEERHFYIPIMDDDSGVEAARHAIAEHHEIDELIEQMEDTEPSSPSWLSLARKLTDKVHHHLEEEEQRFFQMAGKILSEKQKTALVKPYLEEYQKGLKA</sequence>
<keyword evidence="3" id="KW-1185">Reference proteome</keyword>
<feature type="domain" description="Hemerythrin-like" evidence="1">
    <location>
        <begin position="3"/>
        <end position="120"/>
    </location>
</feature>
<comment type="caution">
    <text evidence="2">The sequence shown here is derived from an EMBL/GenBank/DDBJ whole genome shotgun (WGS) entry which is preliminary data.</text>
</comment>
<dbReference type="EMBL" id="QEKO01000004">
    <property type="protein sequence ID" value="PVY61422.1"/>
    <property type="molecule type" value="Genomic_DNA"/>
</dbReference>
<dbReference type="OrthoDB" id="5523420at2"/>
<dbReference type="Proteomes" id="UP000246145">
    <property type="component" value="Unassembled WGS sequence"/>
</dbReference>
<dbReference type="STRING" id="1231391.GCA_000308195_00850"/>
<evidence type="ECO:0000259" key="1">
    <source>
        <dbReference type="Pfam" id="PF01814"/>
    </source>
</evidence>
<reference evidence="2 3" key="1">
    <citation type="submission" date="2018-04" db="EMBL/GenBank/DDBJ databases">
        <title>Genomic Encyclopedia of Type Strains, Phase IV (KMG-IV): sequencing the most valuable type-strain genomes for metagenomic binning, comparative biology and taxonomic classification.</title>
        <authorList>
            <person name="Goeker M."/>
        </authorList>
    </citation>
    <scope>NUCLEOTIDE SEQUENCE [LARGE SCALE GENOMIC DNA]</scope>
    <source>
        <strain evidence="2 3">DSM 10065</strain>
    </source>
</reference>
<dbReference type="AlphaFoldDB" id="A0A2U1CKA2"/>
<dbReference type="PANTHER" id="PTHR35585:SF1">
    <property type="entry name" value="HHE DOMAIN PROTEIN (AFU_ORTHOLOGUE AFUA_4G00730)"/>
    <property type="match status" value="1"/>
</dbReference>
<gene>
    <name evidence="2" type="ORF">C7440_2973</name>
</gene>
<dbReference type="PANTHER" id="PTHR35585">
    <property type="entry name" value="HHE DOMAIN PROTEIN (AFU_ORTHOLOGUE AFUA_4G00730)"/>
    <property type="match status" value="1"/>
</dbReference>
<organism evidence="2 3">
    <name type="scientific">Pusillimonas noertemannii</name>
    <dbReference type="NCBI Taxonomy" id="305977"/>
    <lineage>
        <taxon>Bacteria</taxon>
        <taxon>Pseudomonadati</taxon>
        <taxon>Pseudomonadota</taxon>
        <taxon>Betaproteobacteria</taxon>
        <taxon>Burkholderiales</taxon>
        <taxon>Alcaligenaceae</taxon>
        <taxon>Pusillimonas</taxon>
    </lineage>
</organism>
<protein>
    <submittedName>
        <fullName evidence="2">Hemerythrin HHE cation binding domain-containing protein</fullName>
    </submittedName>
</protein>
<accession>A0A2U1CKA2</accession>
<evidence type="ECO:0000313" key="3">
    <source>
        <dbReference type="Proteomes" id="UP000246145"/>
    </source>
</evidence>
<dbReference type="Pfam" id="PF01814">
    <property type="entry name" value="Hemerythrin"/>
    <property type="match status" value="1"/>
</dbReference>
<dbReference type="Gene3D" id="1.20.120.520">
    <property type="entry name" value="nmb1532 protein domain like"/>
    <property type="match status" value="1"/>
</dbReference>
<dbReference type="RefSeq" id="WP_116519064.1">
    <property type="nucleotide sequence ID" value="NZ_JACCEX010000004.1"/>
</dbReference>
<evidence type="ECO:0000313" key="2">
    <source>
        <dbReference type="EMBL" id="PVY61422.1"/>
    </source>
</evidence>
<proteinExistence type="predicted"/>
<dbReference type="InterPro" id="IPR012312">
    <property type="entry name" value="Hemerythrin-like"/>
</dbReference>
<name>A0A2U1CKA2_9BURK</name>